<organism evidence="8 9">
    <name type="scientific">Mycetohabitans endofungorum</name>
    <dbReference type="NCBI Taxonomy" id="417203"/>
    <lineage>
        <taxon>Bacteria</taxon>
        <taxon>Pseudomonadati</taxon>
        <taxon>Pseudomonadota</taxon>
        <taxon>Betaproteobacteria</taxon>
        <taxon>Burkholderiales</taxon>
        <taxon>Burkholderiaceae</taxon>
        <taxon>Mycetohabitans</taxon>
    </lineage>
</organism>
<evidence type="ECO:0000256" key="3">
    <source>
        <dbReference type="ARBA" id="ARBA00013192"/>
    </source>
</evidence>
<comment type="similarity">
    <text evidence="2">Belongs to the ectoine synthase family.</text>
</comment>
<dbReference type="EC" id="4.2.1.108" evidence="3"/>
<dbReference type="PANTHER" id="PTHR39289:SF1">
    <property type="entry name" value="L-ECTOINE SYNTHASE"/>
    <property type="match status" value="1"/>
</dbReference>
<evidence type="ECO:0000256" key="4">
    <source>
        <dbReference type="ARBA" id="ARBA00019707"/>
    </source>
</evidence>
<evidence type="ECO:0000313" key="8">
    <source>
        <dbReference type="EMBL" id="PPB81011.1"/>
    </source>
</evidence>
<dbReference type="CDD" id="cd06978">
    <property type="entry name" value="cupin_EctC"/>
    <property type="match status" value="1"/>
</dbReference>
<reference evidence="8 9" key="1">
    <citation type="submission" date="2018-01" db="EMBL/GenBank/DDBJ databases">
        <title>Genomic Encyclopedia of Type Strains, Phase III (KMG-III): the genomes of soil and plant-associated and newly described type strains.</title>
        <authorList>
            <person name="Whitman W."/>
        </authorList>
    </citation>
    <scope>NUCLEOTIDE SEQUENCE [LARGE SCALE GENOMIC DNA]</scope>
    <source>
        <strain evidence="8 9">HKI456</strain>
    </source>
</reference>
<protein>
    <recommendedName>
        <fullName evidence="4">L-ectoine synthase</fullName>
        <ecNumber evidence="3">4.2.1.108</ecNumber>
    </recommendedName>
    <alternativeName>
        <fullName evidence="6">N-acetyldiaminobutyrate dehydratase</fullName>
    </alternativeName>
</protein>
<dbReference type="GO" id="GO:0019491">
    <property type="term" value="P:ectoine biosynthetic process"/>
    <property type="evidence" value="ECO:0007669"/>
    <property type="project" value="UniProtKB-UniPathway"/>
</dbReference>
<dbReference type="PANTHER" id="PTHR39289">
    <property type="match status" value="1"/>
</dbReference>
<dbReference type="GO" id="GO:0033990">
    <property type="term" value="F:ectoine synthase activity"/>
    <property type="evidence" value="ECO:0007669"/>
    <property type="project" value="UniProtKB-EC"/>
</dbReference>
<dbReference type="AlphaFoldDB" id="A0A2P5K726"/>
<dbReference type="InterPro" id="IPR011051">
    <property type="entry name" value="RmlC_Cupin_sf"/>
</dbReference>
<dbReference type="Proteomes" id="UP000243096">
    <property type="component" value="Unassembled WGS sequence"/>
</dbReference>
<evidence type="ECO:0000256" key="6">
    <source>
        <dbReference type="ARBA" id="ARBA00033271"/>
    </source>
</evidence>
<dbReference type="InterPro" id="IPR014710">
    <property type="entry name" value="RmlC-like_jellyroll"/>
</dbReference>
<dbReference type="Pfam" id="PF06339">
    <property type="entry name" value="Ectoine_synth"/>
    <property type="match status" value="1"/>
</dbReference>
<comment type="caution">
    <text evidence="8">The sequence shown here is derived from an EMBL/GenBank/DDBJ whole genome shotgun (WGS) entry which is preliminary data.</text>
</comment>
<dbReference type="EMBL" id="PRDW01000025">
    <property type="protein sequence ID" value="PPB81011.1"/>
    <property type="molecule type" value="Genomic_DNA"/>
</dbReference>
<dbReference type="InterPro" id="IPR010462">
    <property type="entry name" value="Ectoine_synth"/>
</dbReference>
<proteinExistence type="inferred from homology"/>
<comment type="pathway">
    <text evidence="1">Amine and polyamine biosynthesis; ectoine biosynthesis; L-ectoine from L-aspartate 4-semialdehyde: step 3/3.</text>
</comment>
<keyword evidence="9" id="KW-1185">Reference proteome</keyword>
<keyword evidence="5" id="KW-0456">Lyase</keyword>
<dbReference type="SUPFAM" id="SSF51182">
    <property type="entry name" value="RmlC-like cupins"/>
    <property type="match status" value="1"/>
</dbReference>
<dbReference type="NCBIfam" id="NF009806">
    <property type="entry name" value="PRK13290.1"/>
    <property type="match status" value="1"/>
</dbReference>
<comment type="catalytic activity">
    <reaction evidence="7">
        <text>(2S)-4-acetamido-2-aminobutanoate = L-ectoine + H2O</text>
        <dbReference type="Rhea" id="RHEA:17281"/>
        <dbReference type="ChEBI" id="CHEBI:15377"/>
        <dbReference type="ChEBI" id="CHEBI:58515"/>
        <dbReference type="ChEBI" id="CHEBI:58929"/>
        <dbReference type="EC" id="4.2.1.108"/>
    </reaction>
</comment>
<dbReference type="OrthoDB" id="9801830at2"/>
<sequence>MIVRNLNELMKTDRHIPWGNGWSRRFLTEVDGMQFSLNDTIVEAGTSSLLEYRNHLEACYCISGTGQVRNAKTGETFDISPGTMYALDKNEAHYLIAHDELRLICVFSPALKGDERHDLSCANTASAY</sequence>
<accession>A0A2P5K726</accession>
<name>A0A2P5K726_9BURK</name>
<dbReference type="Gene3D" id="2.60.120.10">
    <property type="entry name" value="Jelly Rolls"/>
    <property type="match status" value="1"/>
</dbReference>
<evidence type="ECO:0000256" key="5">
    <source>
        <dbReference type="ARBA" id="ARBA00023239"/>
    </source>
</evidence>
<evidence type="ECO:0000256" key="1">
    <source>
        <dbReference type="ARBA" id="ARBA00005181"/>
    </source>
</evidence>
<dbReference type="RefSeq" id="WP_104078508.1">
    <property type="nucleotide sequence ID" value="NZ_CP062179.1"/>
</dbReference>
<evidence type="ECO:0000256" key="7">
    <source>
        <dbReference type="ARBA" id="ARBA00048714"/>
    </source>
</evidence>
<evidence type="ECO:0000313" key="9">
    <source>
        <dbReference type="Proteomes" id="UP000243096"/>
    </source>
</evidence>
<dbReference type="UniPathway" id="UPA00067">
    <property type="reaction ID" value="UER00123"/>
</dbReference>
<evidence type="ECO:0000256" key="2">
    <source>
        <dbReference type="ARBA" id="ARBA00009637"/>
    </source>
</evidence>
<gene>
    <name evidence="8" type="ORF">B0O95_1257</name>
</gene>